<accession>A0A430HTR6</accession>
<feature type="compositionally biased region" description="Low complexity" evidence="1">
    <location>
        <begin position="122"/>
        <end position="133"/>
    </location>
</feature>
<reference evidence="2 3" key="1">
    <citation type="submission" date="2018-12" db="EMBL/GenBank/DDBJ databases">
        <authorList>
            <person name="Yang E."/>
        </authorList>
    </citation>
    <scope>NUCLEOTIDE SEQUENCE [LARGE SCALE GENOMIC DNA]</scope>
    <source>
        <strain evidence="2 3">SOD</strain>
    </source>
</reference>
<proteinExistence type="predicted"/>
<organism evidence="2 3">
    <name type="scientific">Massilia atriviolacea</name>
    <dbReference type="NCBI Taxonomy" id="2495579"/>
    <lineage>
        <taxon>Bacteria</taxon>
        <taxon>Pseudomonadati</taxon>
        <taxon>Pseudomonadota</taxon>
        <taxon>Betaproteobacteria</taxon>
        <taxon>Burkholderiales</taxon>
        <taxon>Oxalobacteraceae</taxon>
        <taxon>Telluria group</taxon>
        <taxon>Massilia</taxon>
    </lineage>
</organism>
<protein>
    <submittedName>
        <fullName evidence="2">Uncharacterized protein</fullName>
    </submittedName>
</protein>
<comment type="caution">
    <text evidence="2">The sequence shown here is derived from an EMBL/GenBank/DDBJ whole genome shotgun (WGS) entry which is preliminary data.</text>
</comment>
<gene>
    <name evidence="2" type="ORF">EJB06_01820</name>
</gene>
<feature type="compositionally biased region" description="Low complexity" evidence="1">
    <location>
        <begin position="16"/>
        <end position="27"/>
    </location>
</feature>
<keyword evidence="3" id="KW-1185">Reference proteome</keyword>
<evidence type="ECO:0000313" key="3">
    <source>
        <dbReference type="Proteomes" id="UP000278085"/>
    </source>
</evidence>
<feature type="region of interest" description="Disordered" evidence="1">
    <location>
        <begin position="1"/>
        <end position="75"/>
    </location>
</feature>
<evidence type="ECO:0000313" key="2">
    <source>
        <dbReference type="EMBL" id="RSZ60900.1"/>
    </source>
</evidence>
<dbReference type="EMBL" id="RXLQ01000001">
    <property type="protein sequence ID" value="RSZ60900.1"/>
    <property type="molecule type" value="Genomic_DNA"/>
</dbReference>
<dbReference type="AlphaFoldDB" id="A0A430HTR6"/>
<dbReference type="Proteomes" id="UP000278085">
    <property type="component" value="Unassembled WGS sequence"/>
</dbReference>
<sequence>MAAAAGQGELPPCEARQQQVVQQRVQQGPGGQHGMGQQPGAGQQRDPDQRRGGGPGPQGAGALHCHDDHQQGAQLAQADLAAQQEGIASGGPVLVVVHGLVEQLEEDEKAQAGQQVERQRPARPAGPAHGPHG</sequence>
<name>A0A430HTR6_9BURK</name>
<feature type="compositionally biased region" description="Gly residues" evidence="1">
    <location>
        <begin position="28"/>
        <end position="39"/>
    </location>
</feature>
<evidence type="ECO:0000256" key="1">
    <source>
        <dbReference type="SAM" id="MobiDB-lite"/>
    </source>
</evidence>
<feature type="region of interest" description="Disordered" evidence="1">
    <location>
        <begin position="106"/>
        <end position="133"/>
    </location>
</feature>